<evidence type="ECO:0000313" key="2">
    <source>
        <dbReference type="Proteomes" id="UP000030185"/>
    </source>
</evidence>
<reference evidence="1 2" key="1">
    <citation type="submission" date="2014-09" db="EMBL/GenBank/DDBJ databases">
        <title>Sporocytophaga myxococcoides PG-01 genome sequencing.</title>
        <authorList>
            <person name="Liu L."/>
            <person name="Gao P.J."/>
            <person name="Chen G.J."/>
            <person name="Wang L.S."/>
        </authorList>
    </citation>
    <scope>NUCLEOTIDE SEQUENCE [LARGE SCALE GENOMIC DNA]</scope>
    <source>
        <strain evidence="1 2">PG-01</strain>
    </source>
</reference>
<proteinExistence type="predicted"/>
<organism evidence="1 2">
    <name type="scientific">Sporocytophaga myxococcoides</name>
    <dbReference type="NCBI Taxonomy" id="153721"/>
    <lineage>
        <taxon>Bacteria</taxon>
        <taxon>Pseudomonadati</taxon>
        <taxon>Bacteroidota</taxon>
        <taxon>Cytophagia</taxon>
        <taxon>Cytophagales</taxon>
        <taxon>Cytophagaceae</taxon>
        <taxon>Sporocytophaga</taxon>
    </lineage>
</organism>
<dbReference type="EMBL" id="BBLT01000001">
    <property type="protein sequence ID" value="GAL83665.1"/>
    <property type="molecule type" value="Genomic_DNA"/>
</dbReference>
<protein>
    <submittedName>
        <fullName evidence="1">Uncharacterized protein</fullName>
    </submittedName>
</protein>
<comment type="caution">
    <text evidence="1">The sequence shown here is derived from an EMBL/GenBank/DDBJ whole genome shotgun (WGS) entry which is preliminary data.</text>
</comment>
<sequence length="63" mass="7016">MGDLYKDKYENEIISDLNGQLINSVFGTGISSNLRPIANKVNSASAGKLSETMTVKEQFHKRR</sequence>
<gene>
    <name evidence="1" type="ORF">MYP_892</name>
</gene>
<accession>A0A098L9Q4</accession>
<keyword evidence="2" id="KW-1185">Reference proteome</keyword>
<dbReference type="AlphaFoldDB" id="A0A098L9Q4"/>
<evidence type="ECO:0000313" key="1">
    <source>
        <dbReference type="EMBL" id="GAL83665.1"/>
    </source>
</evidence>
<dbReference type="RefSeq" id="WP_045458852.1">
    <property type="nucleotide sequence ID" value="NZ_BBLT01000001.1"/>
</dbReference>
<dbReference type="Proteomes" id="UP000030185">
    <property type="component" value="Unassembled WGS sequence"/>
</dbReference>
<name>A0A098L9Q4_9BACT</name>